<feature type="region of interest" description="Disordered" evidence="1">
    <location>
        <begin position="22"/>
        <end position="81"/>
    </location>
</feature>
<organism evidence="2 3">
    <name type="scientific">Microbotryum intermedium</name>
    <dbReference type="NCBI Taxonomy" id="269621"/>
    <lineage>
        <taxon>Eukaryota</taxon>
        <taxon>Fungi</taxon>
        <taxon>Dikarya</taxon>
        <taxon>Basidiomycota</taxon>
        <taxon>Pucciniomycotina</taxon>
        <taxon>Microbotryomycetes</taxon>
        <taxon>Microbotryales</taxon>
        <taxon>Microbotryaceae</taxon>
        <taxon>Microbotryum</taxon>
    </lineage>
</organism>
<evidence type="ECO:0000313" key="2">
    <source>
        <dbReference type="EMBL" id="SCV68110.1"/>
    </source>
</evidence>
<gene>
    <name evidence="2" type="ORF">BQ2448_231</name>
</gene>
<dbReference type="AlphaFoldDB" id="A0A238F1V9"/>
<evidence type="ECO:0000256" key="1">
    <source>
        <dbReference type="SAM" id="MobiDB-lite"/>
    </source>
</evidence>
<dbReference type="Proteomes" id="UP000198372">
    <property type="component" value="Unassembled WGS sequence"/>
</dbReference>
<accession>A0A238F1V9</accession>
<dbReference type="STRING" id="269621.A0A238F1V9"/>
<feature type="compositionally biased region" description="Basic and acidic residues" evidence="1">
    <location>
        <begin position="26"/>
        <end position="37"/>
    </location>
</feature>
<reference evidence="3" key="1">
    <citation type="submission" date="2016-09" db="EMBL/GenBank/DDBJ databases">
        <authorList>
            <person name="Jeantristanb JTB J.-T."/>
            <person name="Ricardo R."/>
        </authorList>
    </citation>
    <scope>NUCLEOTIDE SEQUENCE [LARGE SCALE GENOMIC DNA]</scope>
</reference>
<evidence type="ECO:0000313" key="3">
    <source>
        <dbReference type="Proteomes" id="UP000198372"/>
    </source>
</evidence>
<feature type="region of interest" description="Disordered" evidence="1">
    <location>
        <begin position="114"/>
        <end position="145"/>
    </location>
</feature>
<name>A0A238F1V9_9BASI</name>
<keyword evidence="3" id="KW-1185">Reference proteome</keyword>
<protein>
    <submittedName>
        <fullName evidence="2">BQ2448_231 protein</fullName>
    </submittedName>
</protein>
<sequence>MPILPPHSTSISAANILAALSAPTPERSDPALARAERTVAPIPEGDRSTSIVQGDSAPPSSRGEPPTSPVSPSCSSDLSRRYSVTGNERIFPMRNVVHPRPLLDRRKTSMKPDTAAISVNPGSALRSPPLTNRSPHPMETPMSSRFDDTRKEYFPAMTHPARQHQLRT</sequence>
<dbReference type="EMBL" id="FMSP01000003">
    <property type="protein sequence ID" value="SCV68110.1"/>
    <property type="molecule type" value="Genomic_DNA"/>
</dbReference>
<proteinExistence type="predicted"/>